<evidence type="ECO:0000313" key="9">
    <source>
        <dbReference type="EMBL" id="PTR15953.1"/>
    </source>
</evidence>
<dbReference type="InterPro" id="IPR010980">
    <property type="entry name" value="Cyt_c/b562"/>
</dbReference>
<keyword evidence="10" id="KW-1185">Reference proteome</keyword>
<comment type="PTM">
    <text evidence="7">Binds 1 heme group per subunit.</text>
</comment>
<proteinExistence type="predicted"/>
<dbReference type="RefSeq" id="WP_011908082.1">
    <property type="nucleotide sequence ID" value="NZ_CP089965.1"/>
</dbReference>
<accession>A0A2T5K0K1</accession>
<dbReference type="GO" id="GO:0009055">
    <property type="term" value="F:electron transfer activity"/>
    <property type="evidence" value="ECO:0007669"/>
    <property type="project" value="InterPro"/>
</dbReference>
<sequence length="153" mass="16016">MRPIPAFALTFSLAAFPAVAQDARQIERMMEGRQGLMTLMAHELGKLGGMAKEEMPYDEAVAGKAAANLAALASVISPELFPQGSGEGEAEGSEALPAIWEQPDDFVTKINGMQEAAATMQAAAGTDLAALQAAMRDVGAGCGSCHETYRQKD</sequence>
<dbReference type="GO" id="GO:0042597">
    <property type="term" value="C:periplasmic space"/>
    <property type="evidence" value="ECO:0007669"/>
    <property type="project" value="InterPro"/>
</dbReference>
<dbReference type="GO" id="GO:0005506">
    <property type="term" value="F:iron ion binding"/>
    <property type="evidence" value="ECO:0007669"/>
    <property type="project" value="InterPro"/>
</dbReference>
<gene>
    <name evidence="9" type="ORF">C8J28_113100</name>
</gene>
<name>A0A2T5K0K1_9RHOB</name>
<evidence type="ECO:0000256" key="1">
    <source>
        <dbReference type="ARBA" id="ARBA00022448"/>
    </source>
</evidence>
<feature type="binding site" description="axial binding residue" evidence="6">
    <location>
        <position position="146"/>
    </location>
    <ligand>
        <name>heme c</name>
        <dbReference type="ChEBI" id="CHEBI:61717"/>
    </ligand>
    <ligandPart>
        <name>Fe</name>
        <dbReference type="ChEBI" id="CHEBI:18248"/>
    </ligandPart>
</feature>
<keyword evidence="4" id="KW-0249">Electron transport</keyword>
<dbReference type="GO" id="GO:0020037">
    <property type="term" value="F:heme binding"/>
    <property type="evidence" value="ECO:0007669"/>
    <property type="project" value="InterPro"/>
</dbReference>
<dbReference type="OrthoDB" id="7596534at2"/>
<dbReference type="InterPro" id="IPR002321">
    <property type="entry name" value="Cyt_c_II"/>
</dbReference>
<keyword evidence="5 6" id="KW-0408">Iron</keyword>
<dbReference type="AlphaFoldDB" id="A0A2T5K0K1"/>
<dbReference type="Proteomes" id="UP000244060">
    <property type="component" value="Unassembled WGS sequence"/>
</dbReference>
<keyword evidence="1" id="KW-0813">Transport</keyword>
<evidence type="ECO:0000256" key="4">
    <source>
        <dbReference type="ARBA" id="ARBA00022982"/>
    </source>
</evidence>
<evidence type="ECO:0000256" key="7">
    <source>
        <dbReference type="PIRSR" id="PIRSR000027-2"/>
    </source>
</evidence>
<dbReference type="PROSITE" id="PS51009">
    <property type="entry name" value="CYTCII"/>
    <property type="match status" value="1"/>
</dbReference>
<dbReference type="GO" id="GO:0022900">
    <property type="term" value="P:electron transport chain"/>
    <property type="evidence" value="ECO:0007669"/>
    <property type="project" value="InterPro"/>
</dbReference>
<keyword evidence="3 6" id="KW-0479">Metal-binding</keyword>
<evidence type="ECO:0000256" key="3">
    <source>
        <dbReference type="ARBA" id="ARBA00022723"/>
    </source>
</evidence>
<evidence type="ECO:0000256" key="5">
    <source>
        <dbReference type="ARBA" id="ARBA00023004"/>
    </source>
</evidence>
<feature type="binding site" description="covalent" evidence="7">
    <location>
        <position position="145"/>
    </location>
    <ligand>
        <name>heme c</name>
        <dbReference type="ChEBI" id="CHEBI:61717"/>
    </ligand>
</feature>
<dbReference type="PIRSF" id="PIRSF000027">
    <property type="entry name" value="Cytc_c_prime"/>
    <property type="match status" value="1"/>
</dbReference>
<keyword evidence="2 7" id="KW-0349">Heme</keyword>
<dbReference type="PRINTS" id="PR00608">
    <property type="entry name" value="CYTCHROMECII"/>
</dbReference>
<keyword evidence="8" id="KW-0732">Signal</keyword>
<comment type="caution">
    <text evidence="9">The sequence shown here is derived from an EMBL/GenBank/DDBJ whole genome shotgun (WGS) entry which is preliminary data.</text>
</comment>
<feature type="chain" id="PRO_5015654056" evidence="8">
    <location>
        <begin position="21"/>
        <end position="153"/>
    </location>
</feature>
<feature type="binding site" description="covalent" evidence="7">
    <location>
        <position position="142"/>
    </location>
    <ligand>
        <name>heme c</name>
        <dbReference type="ChEBI" id="CHEBI:61717"/>
    </ligand>
</feature>
<dbReference type="Pfam" id="PF01322">
    <property type="entry name" value="Cytochrom_C_2"/>
    <property type="match status" value="1"/>
</dbReference>
<reference evidence="9 10" key="1">
    <citation type="submission" date="2018-04" db="EMBL/GenBank/DDBJ databases">
        <title>Genomic Encyclopedia of Type Strains, Phase III (KMG-III): the genomes of soil and plant-associated and newly described type strains.</title>
        <authorList>
            <person name="Whitman W."/>
        </authorList>
    </citation>
    <scope>NUCLEOTIDE SEQUENCE [LARGE SCALE GENOMIC DNA]</scope>
    <source>
        <strain evidence="9 10">KA25</strain>
    </source>
</reference>
<evidence type="ECO:0000256" key="6">
    <source>
        <dbReference type="PIRSR" id="PIRSR000027-1"/>
    </source>
</evidence>
<organism evidence="9 10">
    <name type="scientific">Cereibacter azotoformans</name>
    <dbReference type="NCBI Taxonomy" id="43057"/>
    <lineage>
        <taxon>Bacteria</taxon>
        <taxon>Pseudomonadati</taxon>
        <taxon>Pseudomonadota</taxon>
        <taxon>Alphaproteobacteria</taxon>
        <taxon>Rhodobacterales</taxon>
        <taxon>Paracoccaceae</taxon>
        <taxon>Cereibacter</taxon>
    </lineage>
</organism>
<feature type="signal peptide" evidence="8">
    <location>
        <begin position="1"/>
        <end position="20"/>
    </location>
</feature>
<evidence type="ECO:0000256" key="8">
    <source>
        <dbReference type="SAM" id="SignalP"/>
    </source>
</evidence>
<dbReference type="SUPFAM" id="SSF47175">
    <property type="entry name" value="Cytochromes"/>
    <property type="match status" value="1"/>
</dbReference>
<evidence type="ECO:0000313" key="10">
    <source>
        <dbReference type="Proteomes" id="UP000244060"/>
    </source>
</evidence>
<evidence type="ECO:0000256" key="2">
    <source>
        <dbReference type="ARBA" id="ARBA00022617"/>
    </source>
</evidence>
<dbReference type="InterPro" id="IPR012127">
    <property type="entry name" value="Cyt_c_prime"/>
</dbReference>
<dbReference type="Gene3D" id="1.20.120.10">
    <property type="entry name" value="Cytochrome c/b562"/>
    <property type="match status" value="1"/>
</dbReference>
<dbReference type="EMBL" id="QAOT01000013">
    <property type="protein sequence ID" value="PTR15953.1"/>
    <property type="molecule type" value="Genomic_DNA"/>
</dbReference>
<dbReference type="InterPro" id="IPR015984">
    <property type="entry name" value="Cyt_c_prime_subgr"/>
</dbReference>
<protein>
    <submittedName>
        <fullName evidence="9">Cytochrome c556</fullName>
    </submittedName>
</protein>